<name>A0A1A7R860_9GAMM</name>
<dbReference type="SUPFAM" id="SSF55144">
    <property type="entry name" value="LigT-like"/>
    <property type="match status" value="1"/>
</dbReference>
<organism evidence="1 2">
    <name type="scientific">Acinetobacter gandensis</name>
    <dbReference type="NCBI Taxonomy" id="1443941"/>
    <lineage>
        <taxon>Bacteria</taxon>
        <taxon>Pseudomonadati</taxon>
        <taxon>Pseudomonadota</taxon>
        <taxon>Gammaproteobacteria</taxon>
        <taxon>Moraxellales</taxon>
        <taxon>Moraxellaceae</taxon>
        <taxon>Acinetobacter</taxon>
    </lineage>
</organism>
<evidence type="ECO:0000313" key="2">
    <source>
        <dbReference type="Proteomes" id="UP000185753"/>
    </source>
</evidence>
<evidence type="ECO:0000313" key="1">
    <source>
        <dbReference type="EMBL" id="OBX27678.1"/>
    </source>
</evidence>
<accession>A0A1A7R860</accession>
<sequence length="224" mass="26090">MPVVPTLNQDYPAWHLGREHYALWYLEILDPDLLAYLATIREHFSDILYTPNTRQFHITLFICGFFNALNTADAILAAEKSTYNDNFSEQQFKQQQRQLQHLSFTNIQLKTGQINSFQSALFIEIQDDFEQLAQIRQCLNMNSDEIAPIEYCPHITLGLYKHAMNSDDVFARIAKLQQQQFNIDFHQLSFGSYQAQLLQGPLTVYEQYPLFAHIHGLDKEQQIA</sequence>
<protein>
    <recommendedName>
        <fullName evidence="3">2'-5' RNA ligase</fullName>
    </recommendedName>
</protein>
<dbReference type="Proteomes" id="UP000185753">
    <property type="component" value="Unassembled WGS sequence"/>
</dbReference>
<comment type="caution">
    <text evidence="1">The sequence shown here is derived from an EMBL/GenBank/DDBJ whole genome shotgun (WGS) entry which is preliminary data.</text>
</comment>
<dbReference type="Gene3D" id="3.90.1140.10">
    <property type="entry name" value="Cyclic phosphodiesterase"/>
    <property type="match status" value="1"/>
</dbReference>
<dbReference type="Pfam" id="PF13563">
    <property type="entry name" value="2_5_RNA_ligase2"/>
    <property type="match status" value="1"/>
</dbReference>
<proteinExistence type="predicted"/>
<reference evidence="2" key="1">
    <citation type="submission" date="2016-06" db="EMBL/GenBank/DDBJ databases">
        <authorList>
            <person name="Radolfova-Krizova L."/>
            <person name="Nemec A."/>
        </authorList>
    </citation>
    <scope>NUCLEOTIDE SEQUENCE [LARGE SCALE GENOMIC DNA]</scope>
    <source>
        <strain evidence="2">ANC 4275</strain>
    </source>
</reference>
<dbReference type="EMBL" id="LZDS01000028">
    <property type="protein sequence ID" value="OBX27678.1"/>
    <property type="molecule type" value="Genomic_DNA"/>
</dbReference>
<evidence type="ECO:0008006" key="3">
    <source>
        <dbReference type="Google" id="ProtNLM"/>
    </source>
</evidence>
<dbReference type="STRING" id="1443941.A9J31_08300"/>
<gene>
    <name evidence="1" type="ORF">A9J31_08300</name>
</gene>
<dbReference type="InterPro" id="IPR009097">
    <property type="entry name" value="Cyclic_Pdiesterase"/>
</dbReference>
<dbReference type="OrthoDB" id="5540889at2"/>
<dbReference type="AlphaFoldDB" id="A0A1A7R860"/>
<keyword evidence="2" id="KW-1185">Reference proteome</keyword>